<feature type="binding site" evidence="6">
    <location>
        <position position="248"/>
    </location>
    <ligand>
        <name>NAD(+)</name>
        <dbReference type="ChEBI" id="CHEBI:57540"/>
    </ligand>
</feature>
<dbReference type="NCBIfam" id="NF002561">
    <property type="entry name" value="PRK02155.1"/>
    <property type="match status" value="1"/>
</dbReference>
<dbReference type="EC" id="2.7.1.23" evidence="6"/>
<dbReference type="Proteomes" id="UP000823889">
    <property type="component" value="Unassembled WGS sequence"/>
</dbReference>
<evidence type="ECO:0000313" key="8">
    <source>
        <dbReference type="Proteomes" id="UP000823889"/>
    </source>
</evidence>
<comment type="caution">
    <text evidence="7">The sequence shown here is derived from an EMBL/GenBank/DDBJ whole genome shotgun (WGS) entry which is preliminary data.</text>
</comment>
<dbReference type="HAMAP" id="MF_00361">
    <property type="entry name" value="NAD_kinase"/>
    <property type="match status" value="1"/>
</dbReference>
<feature type="binding site" evidence="6">
    <location>
        <begin position="145"/>
        <end position="146"/>
    </location>
    <ligand>
        <name>NAD(+)</name>
        <dbReference type="ChEBI" id="CHEBI:57540"/>
    </ligand>
</feature>
<evidence type="ECO:0000256" key="3">
    <source>
        <dbReference type="ARBA" id="ARBA00022857"/>
    </source>
</evidence>
<dbReference type="InterPro" id="IPR017437">
    <property type="entry name" value="ATP-NAD_kinase_PpnK-typ_C"/>
</dbReference>
<dbReference type="GO" id="GO:0005737">
    <property type="term" value="C:cytoplasm"/>
    <property type="evidence" value="ECO:0007669"/>
    <property type="project" value="UniProtKB-SubCell"/>
</dbReference>
<keyword evidence="1 6" id="KW-0808">Transferase</keyword>
<protein>
    <recommendedName>
        <fullName evidence="6">NAD kinase</fullName>
        <ecNumber evidence="6">2.7.1.23</ecNumber>
    </recommendedName>
    <alternativeName>
        <fullName evidence="6">ATP-dependent NAD kinase</fullName>
    </alternativeName>
</protein>
<dbReference type="PANTHER" id="PTHR20275:SF0">
    <property type="entry name" value="NAD KINASE"/>
    <property type="match status" value="1"/>
</dbReference>
<keyword evidence="6" id="KW-0067">ATP-binding</keyword>
<organism evidence="7 8">
    <name type="scientific">Candidatus Paenalcaligenes intestinipullorum</name>
    <dbReference type="NCBI Taxonomy" id="2838718"/>
    <lineage>
        <taxon>Bacteria</taxon>
        <taxon>Pseudomonadati</taxon>
        <taxon>Pseudomonadota</taxon>
        <taxon>Betaproteobacteria</taxon>
        <taxon>Burkholderiales</taxon>
        <taxon>Alcaligenaceae</taxon>
        <taxon>Paenalcaligenes</taxon>
    </lineage>
</organism>
<dbReference type="GO" id="GO:0006741">
    <property type="term" value="P:NADP+ biosynthetic process"/>
    <property type="evidence" value="ECO:0007669"/>
    <property type="project" value="UniProtKB-UniRule"/>
</dbReference>
<dbReference type="SUPFAM" id="SSF111331">
    <property type="entry name" value="NAD kinase/diacylglycerol kinase-like"/>
    <property type="match status" value="1"/>
</dbReference>
<keyword evidence="6" id="KW-0547">Nucleotide-binding</keyword>
<dbReference type="Pfam" id="PF01513">
    <property type="entry name" value="NAD_kinase"/>
    <property type="match status" value="1"/>
</dbReference>
<dbReference type="InterPro" id="IPR002504">
    <property type="entry name" value="NADK"/>
</dbReference>
<dbReference type="AlphaFoldDB" id="A0A9D2U9N7"/>
<name>A0A9D2U9N7_9BURK</name>
<evidence type="ECO:0000313" key="7">
    <source>
        <dbReference type="EMBL" id="HJD44913.1"/>
    </source>
</evidence>
<keyword evidence="6" id="KW-0963">Cytoplasm</keyword>
<dbReference type="Gene3D" id="3.40.50.10330">
    <property type="entry name" value="Probable inorganic polyphosphate/atp-NAD kinase, domain 1"/>
    <property type="match status" value="1"/>
</dbReference>
<accession>A0A9D2U9N7</accession>
<evidence type="ECO:0000256" key="1">
    <source>
        <dbReference type="ARBA" id="ARBA00022679"/>
    </source>
</evidence>
<comment type="subcellular location">
    <subcellularLocation>
        <location evidence="6">Cytoplasm</location>
    </subcellularLocation>
</comment>
<dbReference type="Pfam" id="PF20143">
    <property type="entry name" value="NAD_kinase_C"/>
    <property type="match status" value="1"/>
</dbReference>
<dbReference type="InterPro" id="IPR017438">
    <property type="entry name" value="ATP-NAD_kinase_N"/>
</dbReference>
<sequence length="300" mass="32426">MHFKTVALIGRYHDSGLDAPLRAVAQTLHNAGCTVLIEQHTAKHTGIHDIPNRTFSEIGQEADLAMILGGDGTMIGAARKLAHSGVPMIGVNHGRLGFITDIPLDSAHEAILSVLNGHYVSEERSLLEGRIVRGEQVLVSDVALNDIVINRAGRGGMIELRVELDGVFMHRQRADGVIVSTPTGSTAYALAANGPILHPNLSAFLLVPVAPQTLSNRPVVIPDTSTLSFTITTMGRVESGASVHFDMQAWSDCQPGDRIDVRRAKATVCFIHPTGYSFFSTLRTKLDWNRMPLPEDETGD</sequence>
<keyword evidence="3 6" id="KW-0521">NADP</keyword>
<evidence type="ECO:0000256" key="6">
    <source>
        <dbReference type="HAMAP-Rule" id="MF_00361"/>
    </source>
</evidence>
<reference evidence="7" key="2">
    <citation type="submission" date="2021-04" db="EMBL/GenBank/DDBJ databases">
        <authorList>
            <person name="Gilroy R."/>
        </authorList>
    </citation>
    <scope>NUCLEOTIDE SEQUENCE</scope>
    <source>
        <strain evidence="7">9264</strain>
    </source>
</reference>
<comment type="function">
    <text evidence="6">Involved in the regulation of the intracellular balance of NAD and NADP, and is a key enzyme in the biosynthesis of NADP. Catalyzes specifically the phosphorylation on 2'-hydroxyl of the adenosine moiety of NAD to yield NADP.</text>
</comment>
<dbReference type="GO" id="GO:0019674">
    <property type="term" value="P:NAD+ metabolic process"/>
    <property type="evidence" value="ECO:0007669"/>
    <property type="project" value="InterPro"/>
</dbReference>
<comment type="catalytic activity">
    <reaction evidence="5 6">
        <text>NAD(+) + ATP = ADP + NADP(+) + H(+)</text>
        <dbReference type="Rhea" id="RHEA:18629"/>
        <dbReference type="ChEBI" id="CHEBI:15378"/>
        <dbReference type="ChEBI" id="CHEBI:30616"/>
        <dbReference type="ChEBI" id="CHEBI:57540"/>
        <dbReference type="ChEBI" id="CHEBI:58349"/>
        <dbReference type="ChEBI" id="CHEBI:456216"/>
        <dbReference type="EC" id="2.7.1.23"/>
    </reaction>
</comment>
<comment type="cofactor">
    <cofactor evidence="6">
        <name>a divalent metal cation</name>
        <dbReference type="ChEBI" id="CHEBI:60240"/>
    </cofactor>
</comment>
<evidence type="ECO:0000256" key="4">
    <source>
        <dbReference type="ARBA" id="ARBA00023027"/>
    </source>
</evidence>
<keyword evidence="2 6" id="KW-0418">Kinase</keyword>
<feature type="binding site" evidence="6">
    <location>
        <position position="173"/>
    </location>
    <ligand>
        <name>NAD(+)</name>
        <dbReference type="ChEBI" id="CHEBI:57540"/>
    </ligand>
</feature>
<dbReference type="EMBL" id="DWUQ01000160">
    <property type="protein sequence ID" value="HJD44913.1"/>
    <property type="molecule type" value="Genomic_DNA"/>
</dbReference>
<reference evidence="7" key="1">
    <citation type="journal article" date="2021" name="PeerJ">
        <title>Extensive microbial diversity within the chicken gut microbiome revealed by metagenomics and culture.</title>
        <authorList>
            <person name="Gilroy R."/>
            <person name="Ravi A."/>
            <person name="Getino M."/>
            <person name="Pursley I."/>
            <person name="Horton D.L."/>
            <person name="Alikhan N.F."/>
            <person name="Baker D."/>
            <person name="Gharbi K."/>
            <person name="Hall N."/>
            <person name="Watson M."/>
            <person name="Adriaenssens E.M."/>
            <person name="Foster-Nyarko E."/>
            <person name="Jarju S."/>
            <person name="Secka A."/>
            <person name="Antonio M."/>
            <person name="Oren A."/>
            <person name="Chaudhuri R.R."/>
            <person name="La Ragione R."/>
            <person name="Hildebrand F."/>
            <person name="Pallen M.J."/>
        </authorList>
    </citation>
    <scope>NUCLEOTIDE SEQUENCE</scope>
    <source>
        <strain evidence="7">9264</strain>
    </source>
</reference>
<gene>
    <name evidence="6" type="primary">nadK</name>
    <name evidence="7" type="ORF">H9906_07800</name>
</gene>
<dbReference type="GO" id="GO:0046872">
    <property type="term" value="F:metal ion binding"/>
    <property type="evidence" value="ECO:0007669"/>
    <property type="project" value="UniProtKB-UniRule"/>
</dbReference>
<comment type="similarity">
    <text evidence="6">Belongs to the NAD kinase family.</text>
</comment>
<evidence type="ECO:0000256" key="2">
    <source>
        <dbReference type="ARBA" id="ARBA00022777"/>
    </source>
</evidence>
<dbReference type="Gene3D" id="2.60.200.30">
    <property type="entry name" value="Probable inorganic polyphosphate/atp-NAD kinase, domain 2"/>
    <property type="match status" value="1"/>
</dbReference>
<dbReference type="InterPro" id="IPR016064">
    <property type="entry name" value="NAD/diacylglycerol_kinase_sf"/>
</dbReference>
<feature type="active site" description="Proton acceptor" evidence="6">
    <location>
        <position position="71"/>
    </location>
</feature>
<dbReference type="GO" id="GO:0003951">
    <property type="term" value="F:NAD+ kinase activity"/>
    <property type="evidence" value="ECO:0007669"/>
    <property type="project" value="UniProtKB-UniRule"/>
</dbReference>
<proteinExistence type="inferred from homology"/>
<evidence type="ECO:0000256" key="5">
    <source>
        <dbReference type="ARBA" id="ARBA00047925"/>
    </source>
</evidence>
<feature type="binding site" evidence="6">
    <location>
        <position position="210"/>
    </location>
    <ligand>
        <name>NAD(+)</name>
        <dbReference type="ChEBI" id="CHEBI:57540"/>
    </ligand>
</feature>
<dbReference type="GO" id="GO:0051287">
    <property type="term" value="F:NAD binding"/>
    <property type="evidence" value="ECO:0007669"/>
    <property type="project" value="UniProtKB-ARBA"/>
</dbReference>
<dbReference type="PANTHER" id="PTHR20275">
    <property type="entry name" value="NAD KINASE"/>
    <property type="match status" value="1"/>
</dbReference>
<feature type="binding site" evidence="6">
    <location>
        <position position="175"/>
    </location>
    <ligand>
        <name>NAD(+)</name>
        <dbReference type="ChEBI" id="CHEBI:57540"/>
    </ligand>
</feature>
<dbReference type="GO" id="GO:0005524">
    <property type="term" value="F:ATP binding"/>
    <property type="evidence" value="ECO:0007669"/>
    <property type="project" value="UniProtKB-KW"/>
</dbReference>
<feature type="binding site" evidence="6">
    <location>
        <begin position="71"/>
        <end position="72"/>
    </location>
    <ligand>
        <name>NAD(+)</name>
        <dbReference type="ChEBI" id="CHEBI:57540"/>
    </ligand>
</feature>
<keyword evidence="4 6" id="KW-0520">NAD</keyword>
<comment type="caution">
    <text evidence="6">Lacks conserved residue(s) required for the propagation of feature annotation.</text>
</comment>